<reference evidence="2" key="1">
    <citation type="submission" date="2019-04" db="EMBL/GenBank/DDBJ databases">
        <title>Friends and foes A comparative genomics studyof 23 Aspergillus species from section Flavi.</title>
        <authorList>
            <consortium name="DOE Joint Genome Institute"/>
            <person name="Kjaerbolling I."/>
            <person name="Vesth T."/>
            <person name="Frisvad J.C."/>
            <person name="Nybo J.L."/>
            <person name="Theobald S."/>
            <person name="Kildgaard S."/>
            <person name="Isbrandt T."/>
            <person name="Kuo A."/>
            <person name="Sato A."/>
            <person name="Lyhne E.K."/>
            <person name="Kogle M.E."/>
            <person name="Wiebenga A."/>
            <person name="Kun R.S."/>
            <person name="Lubbers R.J."/>
            <person name="Makela M.R."/>
            <person name="Barry K."/>
            <person name="Chovatia M."/>
            <person name="Clum A."/>
            <person name="Daum C."/>
            <person name="Haridas S."/>
            <person name="He G."/>
            <person name="LaButti K."/>
            <person name="Lipzen A."/>
            <person name="Mondo S."/>
            <person name="Riley R."/>
            <person name="Salamov A."/>
            <person name="Simmons B.A."/>
            <person name="Magnuson J.K."/>
            <person name="Henrissat B."/>
            <person name="Mortensen U.H."/>
            <person name="Larsen T.O."/>
            <person name="Devries R.P."/>
            <person name="Grigoriev I.V."/>
            <person name="Machida M."/>
            <person name="Baker S.E."/>
            <person name="Andersen M.R."/>
        </authorList>
    </citation>
    <scope>NUCLEOTIDE SEQUENCE [LARGE SCALE GENOMIC DNA]</scope>
    <source>
        <strain evidence="2">CBS 130015</strain>
    </source>
</reference>
<gene>
    <name evidence="1" type="ORF">BDV41DRAFT_213156</name>
</gene>
<protein>
    <submittedName>
        <fullName evidence="1">Uncharacterized protein</fullName>
    </submittedName>
</protein>
<keyword evidence="2" id="KW-1185">Reference proteome</keyword>
<sequence length="83" mass="8902">MYGKGMTFLSTSELTMFLALSYNLVHSSVSGRSISSCGCLRPFQSFSSWDNCKPLSRIGCVGKASESPSVNFSVRAASIGLPR</sequence>
<dbReference type="AlphaFoldDB" id="A0A5N6W499"/>
<dbReference type="Proteomes" id="UP000325433">
    <property type="component" value="Unassembled WGS sequence"/>
</dbReference>
<accession>A0A5N6W499</accession>
<name>A0A5N6W499_9EURO</name>
<evidence type="ECO:0000313" key="2">
    <source>
        <dbReference type="Proteomes" id="UP000325433"/>
    </source>
</evidence>
<organism evidence="1 2">
    <name type="scientific">Aspergillus transmontanensis</name>
    <dbReference type="NCBI Taxonomy" id="1034304"/>
    <lineage>
        <taxon>Eukaryota</taxon>
        <taxon>Fungi</taxon>
        <taxon>Dikarya</taxon>
        <taxon>Ascomycota</taxon>
        <taxon>Pezizomycotina</taxon>
        <taxon>Eurotiomycetes</taxon>
        <taxon>Eurotiomycetidae</taxon>
        <taxon>Eurotiales</taxon>
        <taxon>Aspergillaceae</taxon>
        <taxon>Aspergillus</taxon>
        <taxon>Aspergillus subgen. Circumdati</taxon>
    </lineage>
</organism>
<evidence type="ECO:0000313" key="1">
    <source>
        <dbReference type="EMBL" id="KAE8314659.1"/>
    </source>
</evidence>
<dbReference type="EMBL" id="ML738317">
    <property type="protein sequence ID" value="KAE8314659.1"/>
    <property type="molecule type" value="Genomic_DNA"/>
</dbReference>
<proteinExistence type="predicted"/>